<accession>A0ABD1TT55</accession>
<dbReference type="GO" id="GO:0005829">
    <property type="term" value="C:cytosol"/>
    <property type="evidence" value="ECO:0007669"/>
    <property type="project" value="UniProtKB-SubCell"/>
</dbReference>
<comment type="subcellular location">
    <subcellularLocation>
        <location evidence="1">Cytoplasm</location>
        <location evidence="1">Cytosol</location>
    </subcellularLocation>
</comment>
<dbReference type="EC" id="2.5.1.18" evidence="1"/>
<gene>
    <name evidence="2" type="ORF">Fot_29883</name>
</gene>
<name>A0ABD1TT55_9LAMI</name>
<dbReference type="CDD" id="cd03185">
    <property type="entry name" value="GST_C_Tau"/>
    <property type="match status" value="1"/>
</dbReference>
<dbReference type="SUPFAM" id="SSF52833">
    <property type="entry name" value="Thioredoxin-like"/>
    <property type="match status" value="1"/>
</dbReference>
<dbReference type="InterPro" id="IPR036249">
    <property type="entry name" value="Thioredoxin-like_sf"/>
</dbReference>
<comment type="function">
    <text evidence="1">Is involved in the conjugation of reduced glutathione to a wide number of exogenous and endogenous hydrophobic electrophiles.</text>
</comment>
<evidence type="ECO:0000313" key="3">
    <source>
        <dbReference type="Proteomes" id="UP001604277"/>
    </source>
</evidence>
<dbReference type="SUPFAM" id="SSF47616">
    <property type="entry name" value="GST C-terminal domain-like"/>
    <property type="match status" value="1"/>
</dbReference>
<dbReference type="EMBL" id="JBFOLJ010000008">
    <property type="protein sequence ID" value="KAL2515912.1"/>
    <property type="molecule type" value="Genomic_DNA"/>
</dbReference>
<keyword evidence="1" id="KW-0808">Transferase</keyword>
<reference evidence="3" key="1">
    <citation type="submission" date="2024-07" db="EMBL/GenBank/DDBJ databases">
        <title>Two chromosome-level genome assemblies of Korean endemic species Abeliophyllum distichum and Forsythia ovata (Oleaceae).</title>
        <authorList>
            <person name="Jang H."/>
        </authorList>
    </citation>
    <scope>NUCLEOTIDE SEQUENCE [LARGE SCALE GENOMIC DNA]</scope>
</reference>
<comment type="similarity">
    <text evidence="1">Belongs to the GST superfamily.</text>
</comment>
<dbReference type="AlphaFoldDB" id="A0ABD1TT55"/>
<comment type="caution">
    <text evidence="2">The sequence shown here is derived from an EMBL/GenBank/DDBJ whole genome shotgun (WGS) entry which is preliminary data.</text>
</comment>
<sequence length="181" mass="20964">MGEENKVILYGTWSSTYIKRVELALKIKGMPFEYVEENLSNKSDLLSSSDTLYNPVHKKKARGNSSLLRGKQHKREPEYVFERLRGLQEGMKNIQSVRNVKIYKENLGLLDIIMVATLGAYRAHEEFLSVKVIDPEKYPLIFKWITNLVQLRVVKEITPPHDQLVSFLQKLTPQAMKFPTN</sequence>
<dbReference type="GO" id="GO:0004364">
    <property type="term" value="F:glutathione transferase activity"/>
    <property type="evidence" value="ECO:0007669"/>
    <property type="project" value="UniProtKB-UniRule"/>
</dbReference>
<dbReference type="Gene3D" id="3.40.30.10">
    <property type="entry name" value="Glutaredoxin"/>
    <property type="match status" value="1"/>
</dbReference>
<keyword evidence="1" id="KW-0963">Cytoplasm</keyword>
<protein>
    <recommendedName>
        <fullName evidence="1">Glutathione S-transferase</fullName>
        <ecNumber evidence="1">2.5.1.18</ecNumber>
    </recommendedName>
</protein>
<organism evidence="2 3">
    <name type="scientific">Forsythia ovata</name>
    <dbReference type="NCBI Taxonomy" id="205694"/>
    <lineage>
        <taxon>Eukaryota</taxon>
        <taxon>Viridiplantae</taxon>
        <taxon>Streptophyta</taxon>
        <taxon>Embryophyta</taxon>
        <taxon>Tracheophyta</taxon>
        <taxon>Spermatophyta</taxon>
        <taxon>Magnoliopsida</taxon>
        <taxon>eudicotyledons</taxon>
        <taxon>Gunneridae</taxon>
        <taxon>Pentapetalae</taxon>
        <taxon>asterids</taxon>
        <taxon>lamiids</taxon>
        <taxon>Lamiales</taxon>
        <taxon>Oleaceae</taxon>
        <taxon>Forsythieae</taxon>
        <taxon>Forsythia</taxon>
    </lineage>
</organism>
<dbReference type="PANTHER" id="PTHR11260">
    <property type="entry name" value="GLUTATHIONE S-TRANSFERASE, GST, SUPERFAMILY, GST DOMAIN CONTAINING"/>
    <property type="match status" value="1"/>
</dbReference>
<keyword evidence="3" id="KW-1185">Reference proteome</keyword>
<dbReference type="Gene3D" id="1.20.1050.10">
    <property type="match status" value="1"/>
</dbReference>
<dbReference type="InterPro" id="IPR045073">
    <property type="entry name" value="Omega/Tau-like"/>
</dbReference>
<dbReference type="PANTHER" id="PTHR11260:SF676">
    <property type="entry name" value="GLUTATHIONE S-TRANSFERASE U8"/>
    <property type="match status" value="1"/>
</dbReference>
<dbReference type="InterPro" id="IPR036282">
    <property type="entry name" value="Glutathione-S-Trfase_C_sf"/>
</dbReference>
<dbReference type="InterPro" id="IPR045074">
    <property type="entry name" value="GST_C_Tau"/>
</dbReference>
<comment type="catalytic activity">
    <reaction evidence="1">
        <text>RX + glutathione = an S-substituted glutathione + a halide anion + H(+)</text>
        <dbReference type="Rhea" id="RHEA:16437"/>
        <dbReference type="ChEBI" id="CHEBI:15378"/>
        <dbReference type="ChEBI" id="CHEBI:16042"/>
        <dbReference type="ChEBI" id="CHEBI:17792"/>
        <dbReference type="ChEBI" id="CHEBI:57925"/>
        <dbReference type="ChEBI" id="CHEBI:90779"/>
        <dbReference type="EC" id="2.5.1.18"/>
    </reaction>
</comment>
<evidence type="ECO:0000313" key="2">
    <source>
        <dbReference type="EMBL" id="KAL2515912.1"/>
    </source>
</evidence>
<dbReference type="Proteomes" id="UP001604277">
    <property type="component" value="Unassembled WGS sequence"/>
</dbReference>
<evidence type="ECO:0000256" key="1">
    <source>
        <dbReference type="RuleBase" id="RU369102"/>
    </source>
</evidence>
<proteinExistence type="inferred from homology"/>